<evidence type="ECO:0000256" key="1">
    <source>
        <dbReference type="SAM" id="MobiDB-lite"/>
    </source>
</evidence>
<accession>A0A1L9N7E0</accession>
<dbReference type="Proteomes" id="UP000184304">
    <property type="component" value="Unassembled WGS sequence"/>
</dbReference>
<feature type="region of interest" description="Disordered" evidence="1">
    <location>
        <begin position="82"/>
        <end position="106"/>
    </location>
</feature>
<evidence type="ECO:0000313" key="2">
    <source>
        <dbReference type="EMBL" id="OJI85250.1"/>
    </source>
</evidence>
<evidence type="ECO:0000313" key="3">
    <source>
        <dbReference type="Proteomes" id="UP000184304"/>
    </source>
</evidence>
<proteinExistence type="predicted"/>
<sequence>MERTIRGYSERVMVMVFGGEAPKAYQGRRNVGQNAVDRSLPPCVADRNTLDKRSLKITDGLWIPPLEIPPISRFLDRKYWMDKANQPPTPRMKMRQLSDKSDEEKR</sequence>
<dbReference type="VEuPathDB" id="FungiDB:ASPTUDRAFT_54901"/>
<keyword evidence="3" id="KW-1185">Reference proteome</keyword>
<dbReference type="AlphaFoldDB" id="A0A1L9N7E0"/>
<gene>
    <name evidence="2" type="ORF">ASPTUDRAFT_54901</name>
</gene>
<feature type="compositionally biased region" description="Basic and acidic residues" evidence="1">
    <location>
        <begin position="96"/>
        <end position="106"/>
    </location>
</feature>
<name>A0A1L9N7E0_ASPTC</name>
<protein>
    <submittedName>
        <fullName evidence="2">Uncharacterized protein</fullName>
    </submittedName>
</protein>
<reference evidence="3" key="1">
    <citation type="journal article" date="2017" name="Genome Biol.">
        <title>Comparative genomics reveals high biological diversity and specific adaptations in the industrially and medically important fungal genus Aspergillus.</title>
        <authorList>
            <person name="de Vries R.P."/>
            <person name="Riley R."/>
            <person name="Wiebenga A."/>
            <person name="Aguilar-Osorio G."/>
            <person name="Amillis S."/>
            <person name="Uchima C.A."/>
            <person name="Anderluh G."/>
            <person name="Asadollahi M."/>
            <person name="Askin M."/>
            <person name="Barry K."/>
            <person name="Battaglia E."/>
            <person name="Bayram O."/>
            <person name="Benocci T."/>
            <person name="Braus-Stromeyer S.A."/>
            <person name="Caldana C."/>
            <person name="Canovas D."/>
            <person name="Cerqueira G.C."/>
            <person name="Chen F."/>
            <person name="Chen W."/>
            <person name="Choi C."/>
            <person name="Clum A."/>
            <person name="Dos Santos R.A."/>
            <person name="Damasio A.R."/>
            <person name="Diallinas G."/>
            <person name="Emri T."/>
            <person name="Fekete E."/>
            <person name="Flipphi M."/>
            <person name="Freyberg S."/>
            <person name="Gallo A."/>
            <person name="Gournas C."/>
            <person name="Habgood R."/>
            <person name="Hainaut M."/>
            <person name="Harispe M.L."/>
            <person name="Henrissat B."/>
            <person name="Hilden K.S."/>
            <person name="Hope R."/>
            <person name="Hossain A."/>
            <person name="Karabika E."/>
            <person name="Karaffa L."/>
            <person name="Karanyi Z."/>
            <person name="Krasevec N."/>
            <person name="Kuo A."/>
            <person name="Kusch H."/>
            <person name="LaButti K."/>
            <person name="Lagendijk E.L."/>
            <person name="Lapidus A."/>
            <person name="Levasseur A."/>
            <person name="Lindquist E."/>
            <person name="Lipzen A."/>
            <person name="Logrieco A.F."/>
            <person name="MacCabe A."/>
            <person name="Maekelae M.R."/>
            <person name="Malavazi I."/>
            <person name="Melin P."/>
            <person name="Meyer V."/>
            <person name="Mielnichuk N."/>
            <person name="Miskei M."/>
            <person name="Molnar A.P."/>
            <person name="Mule G."/>
            <person name="Ngan C.Y."/>
            <person name="Orejas M."/>
            <person name="Orosz E."/>
            <person name="Ouedraogo J.P."/>
            <person name="Overkamp K.M."/>
            <person name="Park H.-S."/>
            <person name="Perrone G."/>
            <person name="Piumi F."/>
            <person name="Punt P.J."/>
            <person name="Ram A.F."/>
            <person name="Ramon A."/>
            <person name="Rauscher S."/>
            <person name="Record E."/>
            <person name="Riano-Pachon D.M."/>
            <person name="Robert V."/>
            <person name="Roehrig J."/>
            <person name="Ruller R."/>
            <person name="Salamov A."/>
            <person name="Salih N.S."/>
            <person name="Samson R.A."/>
            <person name="Sandor E."/>
            <person name="Sanguinetti M."/>
            <person name="Schuetze T."/>
            <person name="Sepcic K."/>
            <person name="Shelest E."/>
            <person name="Sherlock G."/>
            <person name="Sophianopoulou V."/>
            <person name="Squina F.M."/>
            <person name="Sun H."/>
            <person name="Susca A."/>
            <person name="Todd R.B."/>
            <person name="Tsang A."/>
            <person name="Unkles S.E."/>
            <person name="van de Wiele N."/>
            <person name="van Rossen-Uffink D."/>
            <person name="Oliveira J.V."/>
            <person name="Vesth T.C."/>
            <person name="Visser J."/>
            <person name="Yu J.-H."/>
            <person name="Zhou M."/>
            <person name="Andersen M.R."/>
            <person name="Archer D.B."/>
            <person name="Baker S.E."/>
            <person name="Benoit I."/>
            <person name="Brakhage A.A."/>
            <person name="Braus G.H."/>
            <person name="Fischer R."/>
            <person name="Frisvad J.C."/>
            <person name="Goldman G.H."/>
            <person name="Houbraken J."/>
            <person name="Oakley B."/>
            <person name="Pocsi I."/>
            <person name="Scazzocchio C."/>
            <person name="Seiboth B."/>
            <person name="vanKuyk P.A."/>
            <person name="Wortman J."/>
            <person name="Dyer P.S."/>
            <person name="Grigoriev I.V."/>
        </authorList>
    </citation>
    <scope>NUCLEOTIDE SEQUENCE [LARGE SCALE GENOMIC DNA]</scope>
    <source>
        <strain evidence="3">CBS 134.48</strain>
    </source>
</reference>
<organism evidence="2 3">
    <name type="scientific">Aspergillus tubingensis (strain CBS 134.48)</name>
    <dbReference type="NCBI Taxonomy" id="767770"/>
    <lineage>
        <taxon>Eukaryota</taxon>
        <taxon>Fungi</taxon>
        <taxon>Dikarya</taxon>
        <taxon>Ascomycota</taxon>
        <taxon>Pezizomycotina</taxon>
        <taxon>Eurotiomycetes</taxon>
        <taxon>Eurotiomycetidae</taxon>
        <taxon>Eurotiales</taxon>
        <taxon>Aspergillaceae</taxon>
        <taxon>Aspergillus</taxon>
        <taxon>Aspergillus subgen. Circumdati</taxon>
    </lineage>
</organism>
<dbReference type="EMBL" id="KV878198">
    <property type="protein sequence ID" value="OJI85250.1"/>
    <property type="molecule type" value="Genomic_DNA"/>
</dbReference>